<proteinExistence type="predicted"/>
<evidence type="ECO:0000256" key="4">
    <source>
        <dbReference type="ARBA" id="ARBA00022741"/>
    </source>
</evidence>
<gene>
    <name evidence="12" type="ORF">C427_1258</name>
</gene>
<dbReference type="PROSITE" id="PS00108">
    <property type="entry name" value="PROTEIN_KINASE_ST"/>
    <property type="match status" value="1"/>
</dbReference>
<dbReference type="Pfam" id="PF13181">
    <property type="entry name" value="TPR_8"/>
    <property type="match status" value="1"/>
</dbReference>
<dbReference type="Pfam" id="PF00069">
    <property type="entry name" value="Pkinase"/>
    <property type="match status" value="1"/>
</dbReference>
<evidence type="ECO:0000256" key="8">
    <source>
        <dbReference type="ARBA" id="ARBA00048679"/>
    </source>
</evidence>
<dbReference type="eggNOG" id="COG0515">
    <property type="taxonomic scope" value="Bacteria"/>
</dbReference>
<dbReference type="PATRIC" id="fig|1129794.4.peg.1250"/>
<dbReference type="GO" id="GO:0007165">
    <property type="term" value="P:signal transduction"/>
    <property type="evidence" value="ECO:0007669"/>
    <property type="project" value="TreeGrafter"/>
</dbReference>
<dbReference type="SUPFAM" id="SSF48452">
    <property type="entry name" value="TPR-like"/>
    <property type="match status" value="2"/>
</dbReference>
<dbReference type="KEGG" id="gps:C427_1258"/>
<comment type="catalytic activity">
    <reaction evidence="8">
        <text>L-seryl-[protein] + ATP = O-phospho-L-seryl-[protein] + ADP + H(+)</text>
        <dbReference type="Rhea" id="RHEA:17989"/>
        <dbReference type="Rhea" id="RHEA-COMP:9863"/>
        <dbReference type="Rhea" id="RHEA-COMP:11604"/>
        <dbReference type="ChEBI" id="CHEBI:15378"/>
        <dbReference type="ChEBI" id="CHEBI:29999"/>
        <dbReference type="ChEBI" id="CHEBI:30616"/>
        <dbReference type="ChEBI" id="CHEBI:83421"/>
        <dbReference type="ChEBI" id="CHEBI:456216"/>
        <dbReference type="EC" id="2.7.11.1"/>
    </reaction>
</comment>
<dbReference type="GO" id="GO:0004674">
    <property type="term" value="F:protein serine/threonine kinase activity"/>
    <property type="evidence" value="ECO:0007669"/>
    <property type="project" value="UniProtKB-KW"/>
</dbReference>
<dbReference type="STRING" id="1129794.C427_1258"/>
<feature type="region of interest" description="Disordered" evidence="10">
    <location>
        <begin position="1"/>
        <end position="20"/>
    </location>
</feature>
<dbReference type="SMART" id="SM00028">
    <property type="entry name" value="TPR"/>
    <property type="match status" value="7"/>
</dbReference>
<evidence type="ECO:0000256" key="6">
    <source>
        <dbReference type="ARBA" id="ARBA00022840"/>
    </source>
</evidence>
<evidence type="ECO:0000256" key="7">
    <source>
        <dbReference type="ARBA" id="ARBA00047899"/>
    </source>
</evidence>
<dbReference type="InterPro" id="IPR011990">
    <property type="entry name" value="TPR-like_helical_dom_sf"/>
</dbReference>
<dbReference type="InterPro" id="IPR019734">
    <property type="entry name" value="TPR_rpt"/>
</dbReference>
<keyword evidence="5" id="KW-0418">Kinase</keyword>
<protein>
    <recommendedName>
        <fullName evidence="1">non-specific serine/threonine protein kinase</fullName>
        <ecNumber evidence="1">2.7.11.1</ecNumber>
    </recommendedName>
</protein>
<dbReference type="PANTHER" id="PTHR43895">
    <property type="entry name" value="CALCIUM/CALMODULIN-DEPENDENT PROTEIN KINASE KINASE-RELATED"/>
    <property type="match status" value="1"/>
</dbReference>
<keyword evidence="4" id="KW-0547">Nucleotide-binding</keyword>
<comment type="catalytic activity">
    <reaction evidence="7">
        <text>L-threonyl-[protein] + ATP = O-phospho-L-threonyl-[protein] + ADP + H(+)</text>
        <dbReference type="Rhea" id="RHEA:46608"/>
        <dbReference type="Rhea" id="RHEA-COMP:11060"/>
        <dbReference type="Rhea" id="RHEA-COMP:11605"/>
        <dbReference type="ChEBI" id="CHEBI:15378"/>
        <dbReference type="ChEBI" id="CHEBI:30013"/>
        <dbReference type="ChEBI" id="CHEBI:30616"/>
        <dbReference type="ChEBI" id="CHEBI:61977"/>
        <dbReference type="ChEBI" id="CHEBI:456216"/>
        <dbReference type="EC" id="2.7.11.1"/>
    </reaction>
</comment>
<dbReference type="PROSITE" id="PS50005">
    <property type="entry name" value="TPR"/>
    <property type="match status" value="2"/>
</dbReference>
<dbReference type="InterPro" id="IPR000719">
    <property type="entry name" value="Prot_kinase_dom"/>
</dbReference>
<name>M4RY20_9ALTE</name>
<dbReference type="PANTHER" id="PTHR43895:SF32">
    <property type="entry name" value="SERINE_THREONINE-PROTEIN KINASE CHK1"/>
    <property type="match status" value="1"/>
</dbReference>
<dbReference type="RefSeq" id="WP_015430510.1">
    <property type="nucleotide sequence ID" value="NC_020514.1"/>
</dbReference>
<feature type="domain" description="Protein kinase" evidence="11">
    <location>
        <begin position="35"/>
        <end position="264"/>
    </location>
</feature>
<dbReference type="EMBL" id="CP003837">
    <property type="protein sequence ID" value="AGH43367.1"/>
    <property type="molecule type" value="Genomic_DNA"/>
</dbReference>
<accession>M4RY20</accession>
<dbReference type="InterPro" id="IPR011009">
    <property type="entry name" value="Kinase-like_dom_sf"/>
</dbReference>
<keyword evidence="13" id="KW-1185">Reference proteome</keyword>
<feature type="repeat" description="TPR" evidence="9">
    <location>
        <begin position="706"/>
        <end position="739"/>
    </location>
</feature>
<evidence type="ECO:0000256" key="5">
    <source>
        <dbReference type="ARBA" id="ARBA00022777"/>
    </source>
</evidence>
<feature type="compositionally biased region" description="Polar residues" evidence="10">
    <location>
        <begin position="8"/>
        <end position="20"/>
    </location>
</feature>
<evidence type="ECO:0000313" key="13">
    <source>
        <dbReference type="Proteomes" id="UP000011864"/>
    </source>
</evidence>
<evidence type="ECO:0000313" key="12">
    <source>
        <dbReference type="EMBL" id="AGH43367.1"/>
    </source>
</evidence>
<dbReference type="PROSITE" id="PS50011">
    <property type="entry name" value="PROTEIN_KINASE_DOM"/>
    <property type="match status" value="1"/>
</dbReference>
<dbReference type="eggNOG" id="COG0457">
    <property type="taxonomic scope" value="Bacteria"/>
</dbReference>
<evidence type="ECO:0000256" key="10">
    <source>
        <dbReference type="SAM" id="MobiDB-lite"/>
    </source>
</evidence>
<evidence type="ECO:0000256" key="2">
    <source>
        <dbReference type="ARBA" id="ARBA00022527"/>
    </source>
</evidence>
<keyword evidence="3" id="KW-0808">Transferase</keyword>
<keyword evidence="9" id="KW-0802">TPR repeat</keyword>
<dbReference type="GO" id="GO:0005524">
    <property type="term" value="F:ATP binding"/>
    <property type="evidence" value="ECO:0007669"/>
    <property type="project" value="UniProtKB-KW"/>
</dbReference>
<sequence>MTDHTEESLNSNNLATQPLRSASQLSNNTTLVERFHIIAPLGSGAQGNVYHAYDQLLETDIAIKIVETSSDNQTQLDSIRNEVLIARRLQHQNIIRVYDVFEDQGLIFFTMELITGISLFKRLEKLILQTEFQLWTQQLFIALTACEASGIKHGDIKPDNILIDEHNNLRLIDFGIGQFHNDELQTSGHQDFSAPEVVCSGQSSVQSELYSAGKIIQLMLANINYNALSMTARWWHSKQATFAAQLCHINQSKRPTLAKANDFYHFKKKTTTLSYRARLIGVFIIISALAWSIWQQQSQPNNALPTSTIQIAIIHDGKSSLLNGLVELFEMPLQTNPQLSVVNGYRTQNTINNLALKPVTADQDRIRLATIFGLDAIIMLTINSIQADDFLIRASIRSMPTDISMVELTRSVNANTLEQDLADFAKTLFEQFELQLSQQFEQSEATSFLSGLSAFTPSLDKDESDSLPNIHNNFTQYAPKYAGTWYQAAHKAWQEGDIQSAQDNLQTLFALKSNSVFWLLSGRLLEAEINNDLKLALQAIQKLTAAFPQRSALLAKRGEIYEWANDYELAIADYYQATELEPNNAQLWFELARLKIISGKTQSAIDNELTRALVLFRKNKDQAGEGLVLNAFGVAYIRLAEYATAEKYLQDSLTIFDSQKYPLERAKSLANLANLDALNGQFNKAKTALEEASHLLEIFGDTKQQAHVLDTLGFLYEEQGLYSQALSYYKKGLDIRTTNGGDINQAQSISNVAYMHFLIGDYSLADIYWQQAKALFNTSNEKLHLQRTLQNIAQLSMAKGDHLTATRYLADVSYQLDASNKQELMINKLLYSFLNFADGALTHSLENLLNAELIAQQTDDSRALTEVYLWHGEICLRTADLRCLSTQIDLVKSTIAGSMVEQQALLNWLIFSYDVETSEILSSESVKFVENIKTANIPATTKMKILLDIQERLSLPINSPIMQLLEQIVKPVYYQAYMNLLFLKSSQDTALTALREQLIAHPKYWRNHIYYQAFDDEKAQLKQLELLQDWMLQLTEQQAKSYRELYLAR</sequence>
<dbReference type="SMART" id="SM00220">
    <property type="entry name" value="S_TKc"/>
    <property type="match status" value="1"/>
</dbReference>
<evidence type="ECO:0000256" key="9">
    <source>
        <dbReference type="PROSITE-ProRule" id="PRU00339"/>
    </source>
</evidence>
<dbReference type="CDD" id="cd14014">
    <property type="entry name" value="STKc_PknB_like"/>
    <property type="match status" value="1"/>
</dbReference>
<keyword evidence="6" id="KW-0067">ATP-binding</keyword>
<dbReference type="Gene3D" id="1.25.40.10">
    <property type="entry name" value="Tetratricopeptide repeat domain"/>
    <property type="match status" value="2"/>
</dbReference>
<evidence type="ECO:0000256" key="3">
    <source>
        <dbReference type="ARBA" id="ARBA00022679"/>
    </source>
</evidence>
<reference evidence="12 13" key="1">
    <citation type="journal article" date="2013" name="Genome Announc.">
        <title>Complete Genome Sequence of Glaciecola psychrophila Strain 170T.</title>
        <authorList>
            <person name="Yin J."/>
            <person name="Chen J."/>
            <person name="Liu G."/>
            <person name="Yu Y."/>
            <person name="Song L."/>
            <person name="Wang X."/>
            <person name="Qu X."/>
        </authorList>
    </citation>
    <scope>NUCLEOTIDE SEQUENCE [LARGE SCALE GENOMIC DNA]</scope>
    <source>
        <strain evidence="12 13">170</strain>
    </source>
</reference>
<keyword evidence="2" id="KW-0723">Serine/threonine-protein kinase</keyword>
<organism evidence="12 13">
    <name type="scientific">Paraglaciecola psychrophila 170</name>
    <dbReference type="NCBI Taxonomy" id="1129794"/>
    <lineage>
        <taxon>Bacteria</taxon>
        <taxon>Pseudomonadati</taxon>
        <taxon>Pseudomonadota</taxon>
        <taxon>Gammaproteobacteria</taxon>
        <taxon>Alteromonadales</taxon>
        <taxon>Alteromonadaceae</taxon>
        <taxon>Paraglaciecola</taxon>
    </lineage>
</organism>
<dbReference type="AlphaFoldDB" id="M4RY20"/>
<feature type="repeat" description="TPR" evidence="9">
    <location>
        <begin position="551"/>
        <end position="584"/>
    </location>
</feature>
<dbReference type="Pfam" id="PF13424">
    <property type="entry name" value="TPR_12"/>
    <property type="match status" value="1"/>
</dbReference>
<dbReference type="HOGENOM" id="CLU_280304_0_0_6"/>
<evidence type="ECO:0000259" key="11">
    <source>
        <dbReference type="PROSITE" id="PS50011"/>
    </source>
</evidence>
<dbReference type="OrthoDB" id="9801841at2"/>
<dbReference type="SUPFAM" id="SSF56112">
    <property type="entry name" value="Protein kinase-like (PK-like)"/>
    <property type="match status" value="1"/>
</dbReference>
<dbReference type="Proteomes" id="UP000011864">
    <property type="component" value="Chromosome"/>
</dbReference>
<evidence type="ECO:0000256" key="1">
    <source>
        <dbReference type="ARBA" id="ARBA00012513"/>
    </source>
</evidence>
<dbReference type="Gene3D" id="1.10.510.10">
    <property type="entry name" value="Transferase(Phosphotransferase) domain 1"/>
    <property type="match status" value="1"/>
</dbReference>
<dbReference type="InterPro" id="IPR008271">
    <property type="entry name" value="Ser/Thr_kinase_AS"/>
</dbReference>
<dbReference type="EC" id="2.7.11.1" evidence="1"/>